<sequence length="604" mass="67640">MAETLAFSPLSLNLPNSRMSVDFSSFATTQLNSYNGAAQTNRVQPQPPVYGTVARRPVAKPLPLPKLEEEVSPLTSGPSRQSSRKWLWTRASTTRGERSESPVTTLSRTNSSASTGSSASNSSTVVSSVFSNAPSISTARTSHSSMRYANSLESCPEEAAGLSSLPLSLLEHILEYVLCVPLTVSIGPQNTDNRHMQYRYHRAGLDYMDIQLILKHPVFMVSHRFREVALDVFYRKCDFVIDLQRIYHTRVASTMNDNLKRHQKFWINDPPKMVRETLRNVSKLHLRLPVPCSEANAHRGREEDSWMDGSDGQGGGGWRIKSLKREQEDAVEIQKCLEAIMKLVMTDLETDQSARGRPGTLSRTGSFRRMGSLQRSRSKSRERQSQGHGASTPDSDDNDGKRKPLKRLEVDLVKRNSYVMVLPAETLGLIKILRSVPVTGFTKYFFELEEQKMLWATKYRKRWQGFEPDGTRLLADLQGLAVAARPIEPIRTPTEFKFVNVGKGGKLQLAEYAIPRTPIALDRPNTAEKNLPNAPPLPANATVRRKPGTWPWKKSHKRNDSFAHVIEEGMDVLGSSGTSTSGRNQPPTVDELRKIAEDIRNGLY</sequence>
<reference evidence="2" key="1">
    <citation type="journal article" date="2020" name="Stud. Mycol.">
        <title>101 Dothideomycetes genomes: a test case for predicting lifestyles and emergence of pathogens.</title>
        <authorList>
            <person name="Haridas S."/>
            <person name="Albert R."/>
            <person name="Binder M."/>
            <person name="Bloem J."/>
            <person name="Labutti K."/>
            <person name="Salamov A."/>
            <person name="Andreopoulos B."/>
            <person name="Baker S."/>
            <person name="Barry K."/>
            <person name="Bills G."/>
            <person name="Bluhm B."/>
            <person name="Cannon C."/>
            <person name="Castanera R."/>
            <person name="Culley D."/>
            <person name="Daum C."/>
            <person name="Ezra D."/>
            <person name="Gonzalez J."/>
            <person name="Henrissat B."/>
            <person name="Kuo A."/>
            <person name="Liang C."/>
            <person name="Lipzen A."/>
            <person name="Lutzoni F."/>
            <person name="Magnuson J."/>
            <person name="Mondo S."/>
            <person name="Nolan M."/>
            <person name="Ohm R."/>
            <person name="Pangilinan J."/>
            <person name="Park H.-J."/>
            <person name="Ramirez L."/>
            <person name="Alfaro M."/>
            <person name="Sun H."/>
            <person name="Tritt A."/>
            <person name="Yoshinaga Y."/>
            <person name="Zwiers L.-H."/>
            <person name="Turgeon B."/>
            <person name="Goodwin S."/>
            <person name="Spatafora J."/>
            <person name="Crous P."/>
            <person name="Grigoriev I."/>
        </authorList>
    </citation>
    <scope>NUCLEOTIDE SEQUENCE</scope>
    <source>
        <strain evidence="2">CBS 122368</strain>
    </source>
</reference>
<organism evidence="2 3">
    <name type="scientific">Trematosphaeria pertusa</name>
    <dbReference type="NCBI Taxonomy" id="390896"/>
    <lineage>
        <taxon>Eukaryota</taxon>
        <taxon>Fungi</taxon>
        <taxon>Dikarya</taxon>
        <taxon>Ascomycota</taxon>
        <taxon>Pezizomycotina</taxon>
        <taxon>Dothideomycetes</taxon>
        <taxon>Pleosporomycetidae</taxon>
        <taxon>Pleosporales</taxon>
        <taxon>Massarineae</taxon>
        <taxon>Trematosphaeriaceae</taxon>
        <taxon>Trematosphaeria</taxon>
    </lineage>
</organism>
<evidence type="ECO:0000313" key="3">
    <source>
        <dbReference type="Proteomes" id="UP000800094"/>
    </source>
</evidence>
<feature type="compositionally biased region" description="Low complexity" evidence="1">
    <location>
        <begin position="107"/>
        <end position="124"/>
    </location>
</feature>
<feature type="region of interest" description="Disordered" evidence="1">
    <location>
        <begin position="351"/>
        <end position="403"/>
    </location>
</feature>
<dbReference type="RefSeq" id="XP_033688980.1">
    <property type="nucleotide sequence ID" value="XM_033832893.1"/>
</dbReference>
<dbReference type="GeneID" id="54586223"/>
<evidence type="ECO:0000256" key="1">
    <source>
        <dbReference type="SAM" id="MobiDB-lite"/>
    </source>
</evidence>
<feature type="region of interest" description="Disordered" evidence="1">
    <location>
        <begin position="64"/>
        <end position="124"/>
    </location>
</feature>
<keyword evidence="3" id="KW-1185">Reference proteome</keyword>
<name>A0A6A6IU82_9PLEO</name>
<gene>
    <name evidence="2" type="ORF">BU26DRAFT_561238</name>
</gene>
<dbReference type="AlphaFoldDB" id="A0A6A6IU82"/>
<evidence type="ECO:0000313" key="2">
    <source>
        <dbReference type="EMBL" id="KAF2253976.1"/>
    </source>
</evidence>
<feature type="region of interest" description="Disordered" evidence="1">
    <location>
        <begin position="297"/>
        <end position="319"/>
    </location>
</feature>
<proteinExistence type="predicted"/>
<dbReference type="Proteomes" id="UP000800094">
    <property type="component" value="Unassembled WGS sequence"/>
</dbReference>
<dbReference type="OrthoDB" id="3694065at2759"/>
<accession>A0A6A6IU82</accession>
<dbReference type="EMBL" id="ML987191">
    <property type="protein sequence ID" value="KAF2253976.1"/>
    <property type="molecule type" value="Genomic_DNA"/>
</dbReference>
<protein>
    <submittedName>
        <fullName evidence="2">Uncharacterized protein</fullName>
    </submittedName>
</protein>